<accession>A0A0R0L6U8</accession>
<keyword evidence="1" id="KW-0732">Signal</keyword>
<feature type="signal peptide" evidence="1">
    <location>
        <begin position="1"/>
        <end position="25"/>
    </location>
</feature>
<sequence>MGSKMAIVIVALFAMLLFISPEVACRNFKEELGEVVKETNEESDARLAGSSGGDLDKSYCPVHLPLMEYRKWIGNCRCGCCQWTTEPEVCLYCCPESHVPDLPSRPRAY</sequence>
<dbReference type="EMBL" id="CM000835">
    <property type="protein sequence ID" value="KRH73298.1"/>
    <property type="molecule type" value="Genomic_DNA"/>
</dbReference>
<evidence type="ECO:0000256" key="1">
    <source>
        <dbReference type="SAM" id="SignalP"/>
    </source>
</evidence>
<name>A0A0R0L6U8_SOYBN</name>
<proteinExistence type="predicted"/>
<organism evidence="2">
    <name type="scientific">Glycine max</name>
    <name type="common">Soybean</name>
    <name type="synonym">Glycine hispida</name>
    <dbReference type="NCBI Taxonomy" id="3847"/>
    <lineage>
        <taxon>Eukaryota</taxon>
        <taxon>Viridiplantae</taxon>
        <taxon>Streptophyta</taxon>
        <taxon>Embryophyta</taxon>
        <taxon>Tracheophyta</taxon>
        <taxon>Spermatophyta</taxon>
        <taxon>Magnoliopsida</taxon>
        <taxon>eudicotyledons</taxon>
        <taxon>Gunneridae</taxon>
        <taxon>Pentapetalae</taxon>
        <taxon>rosids</taxon>
        <taxon>fabids</taxon>
        <taxon>Fabales</taxon>
        <taxon>Fabaceae</taxon>
        <taxon>Papilionoideae</taxon>
        <taxon>50 kb inversion clade</taxon>
        <taxon>NPAAA clade</taxon>
        <taxon>indigoferoid/millettioid clade</taxon>
        <taxon>Phaseoleae</taxon>
        <taxon>Glycine</taxon>
        <taxon>Glycine subgen. Soja</taxon>
    </lineage>
</organism>
<dbReference type="OrthoDB" id="1436654at2759"/>
<gene>
    <name evidence="2" type="ORF">GLYMA_02G265200</name>
</gene>
<evidence type="ECO:0000313" key="2">
    <source>
        <dbReference type="EMBL" id="KRH73298.1"/>
    </source>
</evidence>
<reference evidence="2" key="1">
    <citation type="journal article" date="2010" name="Nature">
        <title>Genome sequence of the palaeopolyploid soybean.</title>
        <authorList>
            <person name="Schmutz J."/>
            <person name="Cannon S.B."/>
            <person name="Schlueter J."/>
            <person name="Ma J."/>
            <person name="Mitros T."/>
            <person name="Nelson W."/>
            <person name="Hyten D.L."/>
            <person name="Song Q."/>
            <person name="Thelen J.J."/>
            <person name="Cheng J."/>
            <person name="Xu D."/>
            <person name="Hellsten U."/>
            <person name="May G.D."/>
            <person name="Yu Y."/>
            <person name="Sakurai T."/>
            <person name="Umezawa T."/>
            <person name="Bhattacharyya M.K."/>
            <person name="Sandhu D."/>
            <person name="Valliyodan B."/>
            <person name="Lindquist E."/>
            <person name="Peto M."/>
            <person name="Grant D."/>
            <person name="Shu S."/>
            <person name="Goodstein D."/>
            <person name="Barry K."/>
            <person name="Futrell-Griggs M."/>
            <person name="Abernathy B."/>
            <person name="Du J."/>
            <person name="Tian Z."/>
            <person name="Zhu L."/>
            <person name="Gill N."/>
            <person name="Joshi T."/>
            <person name="Libault M."/>
            <person name="Sethuraman A."/>
            <person name="Zhang X.-C."/>
            <person name="Shinozaki K."/>
            <person name="Nguyen H.T."/>
            <person name="Wing R.A."/>
            <person name="Cregan P."/>
            <person name="Specht J."/>
            <person name="Grimwood J."/>
            <person name="Rokhsar D."/>
            <person name="Stacey G."/>
            <person name="Shoemaker R.C."/>
            <person name="Jackson S.A."/>
        </authorList>
    </citation>
    <scope>NUCLEOTIDE SEQUENCE [LARGE SCALE GENOMIC DNA]</scope>
    <source>
        <tissue evidence="2">Callus</tissue>
    </source>
</reference>
<protein>
    <recommendedName>
        <fullName evidence="3">Nodulin-16</fullName>
    </recommendedName>
</protein>
<evidence type="ECO:0008006" key="3">
    <source>
        <dbReference type="Google" id="ProtNLM"/>
    </source>
</evidence>
<reference evidence="2" key="2">
    <citation type="submission" date="2018-07" db="EMBL/GenBank/DDBJ databases">
        <title>WGS assembly of Glycine max.</title>
        <authorList>
            <person name="Schmutz J."/>
            <person name="Cannon S."/>
            <person name="Schlueter J."/>
            <person name="Ma J."/>
            <person name="Mitros T."/>
            <person name="Nelson W."/>
            <person name="Hyten D."/>
            <person name="Song Q."/>
            <person name="Thelen J."/>
            <person name="Cheng J."/>
            <person name="Xu D."/>
            <person name="Hellsten U."/>
            <person name="May G."/>
            <person name="Yu Y."/>
            <person name="Sakurai T."/>
            <person name="Umezawa T."/>
            <person name="Bhattacharyya M."/>
            <person name="Sandhu D."/>
            <person name="Valliyodan B."/>
            <person name="Lindquist E."/>
            <person name="Peto M."/>
            <person name="Grant D."/>
            <person name="Shu S."/>
            <person name="Goodstein D."/>
            <person name="Barry K."/>
            <person name="Futrell-Griggs M."/>
            <person name="Abernathy B."/>
            <person name="Du J."/>
            <person name="Tian Z."/>
            <person name="Zhu L."/>
            <person name="Gill N."/>
            <person name="Joshi T."/>
            <person name="Libault M."/>
            <person name="Sethuraman A."/>
            <person name="Zhang X."/>
            <person name="Shinozaki K."/>
            <person name="Nguyen H."/>
            <person name="Wing R."/>
            <person name="Cregan P."/>
            <person name="Specht J."/>
            <person name="Grimwood J."/>
            <person name="Rokhsar D."/>
            <person name="Stacey G."/>
            <person name="Shoemaker R."/>
            <person name="Jackson S."/>
        </authorList>
    </citation>
    <scope>NUCLEOTIDE SEQUENCE</scope>
    <source>
        <tissue evidence="2">Callus</tissue>
    </source>
</reference>
<feature type="chain" id="PRO_5006398671" description="Nodulin-16" evidence="1">
    <location>
        <begin position="26"/>
        <end position="109"/>
    </location>
</feature>
<dbReference type="AlphaFoldDB" id="A0A0R0L6U8"/>